<evidence type="ECO:0000256" key="3">
    <source>
        <dbReference type="ARBA" id="ARBA00022723"/>
    </source>
</evidence>
<keyword evidence="3" id="KW-0479">Metal-binding</keyword>
<dbReference type="InterPro" id="IPR001667">
    <property type="entry name" value="DDH_dom"/>
</dbReference>
<dbReference type="Gene3D" id="3.90.1640.10">
    <property type="entry name" value="inorganic pyrophosphatase (n-terminal core)"/>
    <property type="match status" value="1"/>
</dbReference>
<sequence length="549" mass="61175">MKDLIYVTGHRNPDSDSICAAFAYAEFKNKTGSTPALAVRLGELNQETQFILNYFGAKKPPLLETVKLQVGDLNIDTIHPIAPDISLKMAWNIMKTNNLKTLPVVDENEYLMGILSVSSLTTNYMDIWDNTILSKSNTTLENVLDTLSAEPIYIHGKKPRFSGKILVAAMEPSSLTSMVEEGDVVIVGDREEAQNVLLDKKVSLMILTCSQKLSEDMNKKAEQNSVTVISTPHDSFTAARLIVQSVPVQYVMAKDNLIAFSVDDLVEDIKDIMVETRYRSYPVVDSGNRVIGMISRYHLISSHKKKVIQVDHNERSQSVPGLEDAEILEIIDHHRVADIQTNTPIYFRNEPVGSTSTIVASCFFENGIRPSKKAAGLMASAIISDTLLLKSPTTTPKDSLMLKRLSEIADINPEEFAQEMFKAGTSLKGKTVEQIFHQDFKTFNVEDMKIGVAQVYTMDREGFMPIKDEMLAFMEKKSRDVDLKLVVLMLTDILNEGSLIYAAGPKKDIIEKAFNVTFKDDAAFLPGVVSRKKQVIPPLTTEITIARKN</sequence>
<dbReference type="FunFam" id="3.10.310.20:FF:000001">
    <property type="entry name" value="Probable manganese-dependent inorganic pyrophosphatase"/>
    <property type="match status" value="1"/>
</dbReference>
<dbReference type="EMBL" id="FQZO01000001">
    <property type="protein sequence ID" value="SHI60689.1"/>
    <property type="molecule type" value="Genomic_DNA"/>
</dbReference>
<dbReference type="Pfam" id="PF01368">
    <property type="entry name" value="DHH"/>
    <property type="match status" value="1"/>
</dbReference>
<evidence type="ECO:0000256" key="1">
    <source>
        <dbReference type="ARBA" id="ARBA00001936"/>
    </source>
</evidence>
<keyword evidence="4" id="KW-0378">Hydrolase</keyword>
<dbReference type="NCBIfam" id="NF011441">
    <property type="entry name" value="PRK14869.1-3"/>
    <property type="match status" value="1"/>
</dbReference>
<dbReference type="InterPro" id="IPR038222">
    <property type="entry name" value="DHHA2_dom_sf"/>
</dbReference>
<evidence type="ECO:0000259" key="9">
    <source>
        <dbReference type="PROSITE" id="PS51371"/>
    </source>
</evidence>
<evidence type="ECO:0000256" key="7">
    <source>
        <dbReference type="ARBA" id="ARBA00047820"/>
    </source>
</evidence>
<dbReference type="NCBIfam" id="NF011442">
    <property type="entry name" value="PRK14869.1-4"/>
    <property type="match status" value="1"/>
</dbReference>
<evidence type="ECO:0000256" key="5">
    <source>
        <dbReference type="ARBA" id="ARBA00023211"/>
    </source>
</evidence>
<evidence type="ECO:0000256" key="4">
    <source>
        <dbReference type="ARBA" id="ARBA00022801"/>
    </source>
</evidence>
<dbReference type="PANTHER" id="PTHR12112:SF22">
    <property type="entry name" value="MANGANESE-DEPENDENT INORGANIC PYROPHOSPHATASE-RELATED"/>
    <property type="match status" value="1"/>
</dbReference>
<dbReference type="GO" id="GO:0004427">
    <property type="term" value="F:inorganic diphosphate phosphatase activity"/>
    <property type="evidence" value="ECO:0007669"/>
    <property type="project" value="UniProtKB-EC"/>
</dbReference>
<dbReference type="GO" id="GO:0005737">
    <property type="term" value="C:cytoplasm"/>
    <property type="evidence" value="ECO:0007669"/>
    <property type="project" value="InterPro"/>
</dbReference>
<dbReference type="Pfam" id="PF07085">
    <property type="entry name" value="DRTGG"/>
    <property type="match status" value="1"/>
</dbReference>
<dbReference type="Gene3D" id="3.10.310.20">
    <property type="entry name" value="DHHA2 domain"/>
    <property type="match status" value="1"/>
</dbReference>
<dbReference type="InterPro" id="IPR038763">
    <property type="entry name" value="DHH_sf"/>
</dbReference>
<keyword evidence="8" id="KW-0129">CBS domain</keyword>
<dbReference type="NCBIfam" id="NF011443">
    <property type="entry name" value="PRK14869.1-5"/>
    <property type="match status" value="1"/>
</dbReference>
<evidence type="ECO:0000313" key="10">
    <source>
        <dbReference type="EMBL" id="SHI60689.1"/>
    </source>
</evidence>
<dbReference type="Gene3D" id="3.40.1390.20">
    <property type="entry name" value="HprK N-terminal domain-like"/>
    <property type="match status" value="1"/>
</dbReference>
<gene>
    <name evidence="10" type="ORF">SAMN05444401_1131</name>
</gene>
<dbReference type="PROSITE" id="PS51371">
    <property type="entry name" value="CBS"/>
    <property type="match status" value="1"/>
</dbReference>
<dbReference type="SUPFAM" id="SSF75138">
    <property type="entry name" value="HprK N-terminal domain-like"/>
    <property type="match status" value="1"/>
</dbReference>
<evidence type="ECO:0000256" key="6">
    <source>
        <dbReference type="ARBA" id="ARBA00032535"/>
    </source>
</evidence>
<dbReference type="RefSeq" id="WP_073004437.1">
    <property type="nucleotide sequence ID" value="NZ_FQZO01000001.1"/>
</dbReference>
<dbReference type="InterPro" id="IPR004097">
    <property type="entry name" value="DHHA2"/>
</dbReference>
<dbReference type="STRING" id="1121298.SAMN05444401_1131"/>
<evidence type="ECO:0000256" key="8">
    <source>
        <dbReference type="PROSITE-ProRule" id="PRU00703"/>
    </source>
</evidence>
<dbReference type="Gene3D" id="3.10.580.10">
    <property type="entry name" value="CBS-domain"/>
    <property type="match status" value="1"/>
</dbReference>
<dbReference type="AlphaFoldDB" id="A0A1M6CI66"/>
<dbReference type="OrthoDB" id="9766150at2"/>
<dbReference type="Pfam" id="PF00571">
    <property type="entry name" value="CBS"/>
    <property type="match status" value="2"/>
</dbReference>
<keyword evidence="5" id="KW-0464">Manganese</keyword>
<dbReference type="PANTHER" id="PTHR12112">
    <property type="entry name" value="BNIP - RELATED"/>
    <property type="match status" value="1"/>
</dbReference>
<evidence type="ECO:0000256" key="2">
    <source>
        <dbReference type="ARBA" id="ARBA00012146"/>
    </source>
</evidence>
<accession>A0A1M6CI66</accession>
<proteinExistence type="predicted"/>
<organism evidence="10 11">
    <name type="scientific">Clostridium amylolyticum</name>
    <dbReference type="NCBI Taxonomy" id="1121298"/>
    <lineage>
        <taxon>Bacteria</taxon>
        <taxon>Bacillati</taxon>
        <taxon>Bacillota</taxon>
        <taxon>Clostridia</taxon>
        <taxon>Eubacteriales</taxon>
        <taxon>Clostridiaceae</taxon>
        <taxon>Clostridium</taxon>
    </lineage>
</organism>
<dbReference type="Proteomes" id="UP000184080">
    <property type="component" value="Unassembled WGS sequence"/>
</dbReference>
<dbReference type="InterPro" id="IPR010766">
    <property type="entry name" value="DRTGG"/>
</dbReference>
<name>A0A1M6CI66_9CLOT</name>
<dbReference type="Pfam" id="PF02833">
    <property type="entry name" value="DHHA2"/>
    <property type="match status" value="1"/>
</dbReference>
<keyword evidence="11" id="KW-1185">Reference proteome</keyword>
<dbReference type="InterPro" id="IPR046342">
    <property type="entry name" value="CBS_dom_sf"/>
</dbReference>
<dbReference type="InterPro" id="IPR028979">
    <property type="entry name" value="Ser_kin/Pase_Hpr-like_N_sf"/>
</dbReference>
<dbReference type="SUPFAM" id="SSF54631">
    <property type="entry name" value="CBS-domain pair"/>
    <property type="match status" value="1"/>
</dbReference>
<reference evidence="10 11" key="1">
    <citation type="submission" date="2016-11" db="EMBL/GenBank/DDBJ databases">
        <authorList>
            <person name="Jaros S."/>
            <person name="Januszkiewicz K."/>
            <person name="Wedrychowicz H."/>
        </authorList>
    </citation>
    <scope>NUCLEOTIDE SEQUENCE [LARGE SCALE GENOMIC DNA]</scope>
    <source>
        <strain evidence="10 11">DSM 21864</strain>
    </source>
</reference>
<dbReference type="SMART" id="SM00116">
    <property type="entry name" value="CBS"/>
    <property type="match status" value="2"/>
</dbReference>
<dbReference type="GO" id="GO:0046872">
    <property type="term" value="F:metal ion binding"/>
    <property type="evidence" value="ECO:0007669"/>
    <property type="project" value="UniProtKB-KW"/>
</dbReference>
<dbReference type="NCBIfam" id="NF003877">
    <property type="entry name" value="PRK05427.1"/>
    <property type="match status" value="1"/>
</dbReference>
<comment type="cofactor">
    <cofactor evidence="1">
        <name>Mn(2+)</name>
        <dbReference type="ChEBI" id="CHEBI:29035"/>
    </cofactor>
</comment>
<dbReference type="EC" id="3.6.1.1" evidence="2"/>
<dbReference type="InterPro" id="IPR000644">
    <property type="entry name" value="CBS_dom"/>
</dbReference>
<dbReference type="SMART" id="SM01131">
    <property type="entry name" value="DHHA2"/>
    <property type="match status" value="1"/>
</dbReference>
<dbReference type="FunFam" id="3.90.1640.10:FF:000001">
    <property type="entry name" value="Probable manganese-dependent inorganic pyrophosphatase"/>
    <property type="match status" value="1"/>
</dbReference>
<dbReference type="CDD" id="cd04597">
    <property type="entry name" value="CBS_pair_inorgPPase"/>
    <property type="match status" value="1"/>
</dbReference>
<dbReference type="SUPFAM" id="SSF64182">
    <property type="entry name" value="DHH phosphoesterases"/>
    <property type="match status" value="1"/>
</dbReference>
<feature type="domain" description="CBS" evidence="9">
    <location>
        <begin position="252"/>
        <end position="310"/>
    </location>
</feature>
<comment type="catalytic activity">
    <reaction evidence="7">
        <text>diphosphate + H2O = 2 phosphate + H(+)</text>
        <dbReference type="Rhea" id="RHEA:24576"/>
        <dbReference type="ChEBI" id="CHEBI:15377"/>
        <dbReference type="ChEBI" id="CHEBI:15378"/>
        <dbReference type="ChEBI" id="CHEBI:33019"/>
        <dbReference type="ChEBI" id="CHEBI:43474"/>
        <dbReference type="EC" id="3.6.1.1"/>
    </reaction>
</comment>
<protein>
    <recommendedName>
        <fullName evidence="2">inorganic diphosphatase</fullName>
        <ecNumber evidence="2">3.6.1.1</ecNumber>
    </recommendedName>
    <alternativeName>
        <fullName evidence="6">Pyrophosphate phospho-hydrolase</fullName>
    </alternativeName>
</protein>
<evidence type="ECO:0000313" key="11">
    <source>
        <dbReference type="Proteomes" id="UP000184080"/>
    </source>
</evidence>